<keyword evidence="5" id="KW-1185">Reference proteome</keyword>
<accession>A0AAU9TW23</accession>
<feature type="domain" description="DDE Tnp4" evidence="3">
    <location>
        <begin position="25"/>
        <end position="114"/>
    </location>
</feature>
<organism evidence="4 5">
    <name type="scientific">Euphydryas editha</name>
    <name type="common">Edith's checkerspot</name>
    <dbReference type="NCBI Taxonomy" id="104508"/>
    <lineage>
        <taxon>Eukaryota</taxon>
        <taxon>Metazoa</taxon>
        <taxon>Ecdysozoa</taxon>
        <taxon>Arthropoda</taxon>
        <taxon>Hexapoda</taxon>
        <taxon>Insecta</taxon>
        <taxon>Pterygota</taxon>
        <taxon>Neoptera</taxon>
        <taxon>Endopterygota</taxon>
        <taxon>Lepidoptera</taxon>
        <taxon>Glossata</taxon>
        <taxon>Ditrysia</taxon>
        <taxon>Papilionoidea</taxon>
        <taxon>Nymphalidae</taxon>
        <taxon>Nymphalinae</taxon>
        <taxon>Euphydryas</taxon>
    </lineage>
</organism>
<dbReference type="AlphaFoldDB" id="A0AAU9TW23"/>
<reference evidence="4" key="1">
    <citation type="submission" date="2022-03" db="EMBL/GenBank/DDBJ databases">
        <authorList>
            <person name="Tunstrom K."/>
        </authorList>
    </citation>
    <scope>NUCLEOTIDE SEQUENCE</scope>
</reference>
<sequence length="314" mass="36565">MSNSGESSSLRRFKRLNRCINCSDCVVDRGFRDVITELQGHGFIARMPESLLESEHQLTTRQANQSRLVTMCRWVVEVVNGRVKRDFRIFRHVFNNRAAMHLWDDFRICCALLNKFHVVIDNPPEALEYVTIAKNKLELVNHLANYVEAFNIDRRRASFQTIDSNHPHLNTFPRLTITDLKRLALGTYQLKQARSYYGEHVRQSGIYTIEINNEIDDDIPLILGQNNYLLRGRIKSRHVNSRTYYTYLLISNDNVVANTLEAYIGYCCNCLVGRRTVGCCAHIMTVVWYLSWARYNDVTAPASYLDDFFNEYDD</sequence>
<evidence type="ECO:0000313" key="5">
    <source>
        <dbReference type="Proteomes" id="UP001153954"/>
    </source>
</evidence>
<evidence type="ECO:0000256" key="2">
    <source>
        <dbReference type="ARBA" id="ARBA00022723"/>
    </source>
</evidence>
<evidence type="ECO:0000259" key="3">
    <source>
        <dbReference type="Pfam" id="PF13359"/>
    </source>
</evidence>
<dbReference type="GO" id="GO:0046872">
    <property type="term" value="F:metal ion binding"/>
    <property type="evidence" value="ECO:0007669"/>
    <property type="project" value="UniProtKB-KW"/>
</dbReference>
<evidence type="ECO:0000313" key="4">
    <source>
        <dbReference type="EMBL" id="CAH2088745.1"/>
    </source>
</evidence>
<comment type="cofactor">
    <cofactor evidence="1">
        <name>a divalent metal cation</name>
        <dbReference type="ChEBI" id="CHEBI:60240"/>
    </cofactor>
</comment>
<name>A0AAU9TW23_EUPED</name>
<dbReference type="EMBL" id="CAKOGL010000007">
    <property type="protein sequence ID" value="CAH2088745.1"/>
    <property type="molecule type" value="Genomic_DNA"/>
</dbReference>
<comment type="caution">
    <text evidence="4">The sequence shown here is derived from an EMBL/GenBank/DDBJ whole genome shotgun (WGS) entry which is preliminary data.</text>
</comment>
<gene>
    <name evidence="4" type="ORF">EEDITHA_LOCUS4881</name>
</gene>
<keyword evidence="2" id="KW-0479">Metal-binding</keyword>
<dbReference type="Proteomes" id="UP001153954">
    <property type="component" value="Unassembled WGS sequence"/>
</dbReference>
<evidence type="ECO:0000256" key="1">
    <source>
        <dbReference type="ARBA" id="ARBA00001968"/>
    </source>
</evidence>
<proteinExistence type="predicted"/>
<dbReference type="Pfam" id="PF13359">
    <property type="entry name" value="DDE_Tnp_4"/>
    <property type="match status" value="1"/>
</dbReference>
<dbReference type="InterPro" id="IPR027806">
    <property type="entry name" value="HARBI1_dom"/>
</dbReference>
<protein>
    <recommendedName>
        <fullName evidence="3">DDE Tnp4 domain-containing protein</fullName>
    </recommendedName>
</protein>